<dbReference type="Proteomes" id="UP001472677">
    <property type="component" value="Unassembled WGS sequence"/>
</dbReference>
<name>A0ABR2F1U5_9ROSI</name>
<proteinExistence type="predicted"/>
<protein>
    <submittedName>
        <fullName evidence="1">Uncharacterized protein</fullName>
    </submittedName>
</protein>
<comment type="caution">
    <text evidence="1">The sequence shown here is derived from an EMBL/GenBank/DDBJ whole genome shotgun (WGS) entry which is preliminary data.</text>
</comment>
<accession>A0ABR2F1U5</accession>
<sequence>MATTPTSCKLYGEDAPGWRWSERREFSVGLAYSVLMGFGGSLRNPKWSGICLCQAGQEDIDHVLRFYDRARELWASVLPSEAMVRFFTLQFDEWLHENLNGSGDSVLEKGYRLITEYETVFASHHPSVRPMERGAVFAIPSNAITGLVGRRNAGGRSSVVGLLHHLNAVVDMILAGEAYRGGRRWLGG</sequence>
<keyword evidence="2" id="KW-1185">Reference proteome</keyword>
<dbReference type="EMBL" id="JBBPBM010000009">
    <property type="protein sequence ID" value="KAK8568908.1"/>
    <property type="molecule type" value="Genomic_DNA"/>
</dbReference>
<gene>
    <name evidence="1" type="ORF">V6N12_007443</name>
</gene>
<reference evidence="1 2" key="1">
    <citation type="journal article" date="2024" name="G3 (Bethesda)">
        <title>Genome assembly of Hibiscus sabdariffa L. provides insights into metabolisms of medicinal natural products.</title>
        <authorList>
            <person name="Kim T."/>
        </authorList>
    </citation>
    <scope>NUCLEOTIDE SEQUENCE [LARGE SCALE GENOMIC DNA]</scope>
    <source>
        <strain evidence="1">TK-2024</strain>
        <tissue evidence="1">Old leaves</tissue>
    </source>
</reference>
<evidence type="ECO:0000313" key="1">
    <source>
        <dbReference type="EMBL" id="KAK8568908.1"/>
    </source>
</evidence>
<evidence type="ECO:0000313" key="2">
    <source>
        <dbReference type="Proteomes" id="UP001472677"/>
    </source>
</evidence>
<organism evidence="1 2">
    <name type="scientific">Hibiscus sabdariffa</name>
    <name type="common">roselle</name>
    <dbReference type="NCBI Taxonomy" id="183260"/>
    <lineage>
        <taxon>Eukaryota</taxon>
        <taxon>Viridiplantae</taxon>
        <taxon>Streptophyta</taxon>
        <taxon>Embryophyta</taxon>
        <taxon>Tracheophyta</taxon>
        <taxon>Spermatophyta</taxon>
        <taxon>Magnoliopsida</taxon>
        <taxon>eudicotyledons</taxon>
        <taxon>Gunneridae</taxon>
        <taxon>Pentapetalae</taxon>
        <taxon>rosids</taxon>
        <taxon>malvids</taxon>
        <taxon>Malvales</taxon>
        <taxon>Malvaceae</taxon>
        <taxon>Malvoideae</taxon>
        <taxon>Hibiscus</taxon>
    </lineage>
</organism>